<dbReference type="EMBL" id="JADKYU010000022">
    <property type="protein sequence ID" value="MBF4982875.1"/>
    <property type="molecule type" value="Genomic_DNA"/>
</dbReference>
<feature type="non-terminal residue" evidence="2">
    <location>
        <position position="1"/>
    </location>
</feature>
<evidence type="ECO:0000259" key="1">
    <source>
        <dbReference type="Pfam" id="PF20979"/>
    </source>
</evidence>
<evidence type="ECO:0000313" key="2">
    <source>
        <dbReference type="EMBL" id="MBF4982875.1"/>
    </source>
</evidence>
<dbReference type="InterPro" id="IPR048268">
    <property type="entry name" value="Arginosuc_syn_C"/>
</dbReference>
<dbReference type="Proteomes" id="UP001194729">
    <property type="component" value="Unassembled WGS sequence"/>
</dbReference>
<feature type="domain" description="Arginosuccinate synthase C-terminal" evidence="1">
    <location>
        <begin position="1"/>
        <end position="80"/>
    </location>
</feature>
<dbReference type="Pfam" id="PF20979">
    <property type="entry name" value="Arginosuc_syn_C"/>
    <property type="match status" value="1"/>
</dbReference>
<dbReference type="SUPFAM" id="SSF69864">
    <property type="entry name" value="Argininosuccinate synthetase, C-terminal domain"/>
    <property type="match status" value="1"/>
</dbReference>
<name>A0ABS0A0I1_9FLAO</name>
<proteinExistence type="predicted"/>
<dbReference type="Gene3D" id="3.90.1260.10">
    <property type="entry name" value="Argininosuccinate synthetase, chain A, domain 2"/>
    <property type="match status" value="1"/>
</dbReference>
<gene>
    <name evidence="2" type="ORF">FNJ87_00465</name>
</gene>
<accession>A0ABS0A0I1</accession>
<protein>
    <submittedName>
        <fullName evidence="2">Argininosuccinate synthase</fullName>
    </submittedName>
</protein>
<dbReference type="InterPro" id="IPR024074">
    <property type="entry name" value="AS_cat/multimer_dom_body"/>
</dbReference>
<comment type="caution">
    <text evidence="2">The sequence shown here is derived from an EMBL/GenBank/DDBJ whole genome shotgun (WGS) entry which is preliminary data.</text>
</comment>
<sequence>GQYLDPVMRDMEAFLESSQSKVTGDVYVTLQPYHFTLDGIESANDLMNVKFGTYGEENKAWTASEAKGFIKITGNSNKIYNQIHQES</sequence>
<organism evidence="2 3">
    <name type="scientific">Nonlabens mediterrranea</name>
    <dbReference type="NCBI Taxonomy" id="1419947"/>
    <lineage>
        <taxon>Bacteria</taxon>
        <taxon>Pseudomonadati</taxon>
        <taxon>Bacteroidota</taxon>
        <taxon>Flavobacteriia</taxon>
        <taxon>Flavobacteriales</taxon>
        <taxon>Flavobacteriaceae</taxon>
        <taxon>Nonlabens</taxon>
    </lineage>
</organism>
<keyword evidence="3" id="KW-1185">Reference proteome</keyword>
<evidence type="ECO:0000313" key="3">
    <source>
        <dbReference type="Proteomes" id="UP001194729"/>
    </source>
</evidence>
<reference evidence="2 3" key="1">
    <citation type="submission" date="2020-11" db="EMBL/GenBank/DDBJ databases">
        <title>P. mediterranea TC4 genome.</title>
        <authorList>
            <person name="Molmeret M."/>
        </authorList>
    </citation>
    <scope>NUCLEOTIDE SEQUENCE [LARGE SCALE GENOMIC DNA]</scope>
    <source>
        <strain evidence="2 3">TC4</strain>
    </source>
</reference>